<keyword evidence="4" id="KW-0539">Nucleus</keyword>
<dbReference type="InterPro" id="IPR009057">
    <property type="entry name" value="Homeodomain-like_sf"/>
</dbReference>
<proteinExistence type="predicted"/>
<dbReference type="CDD" id="cd00167">
    <property type="entry name" value="SANT"/>
    <property type="match status" value="2"/>
</dbReference>
<evidence type="ECO:0000256" key="1">
    <source>
        <dbReference type="ARBA" id="ARBA00023015"/>
    </source>
</evidence>
<evidence type="ECO:0000256" key="2">
    <source>
        <dbReference type="ARBA" id="ARBA00023125"/>
    </source>
</evidence>
<reference evidence="8" key="1">
    <citation type="submission" date="2022-07" db="EMBL/GenBank/DDBJ databases">
        <title>Phylogenomic reconstructions and comparative analyses of Kickxellomycotina fungi.</title>
        <authorList>
            <person name="Reynolds N.K."/>
            <person name="Stajich J.E."/>
            <person name="Barry K."/>
            <person name="Grigoriev I.V."/>
            <person name="Crous P."/>
            <person name="Smith M.E."/>
        </authorList>
    </citation>
    <scope>NUCLEOTIDE SEQUENCE</scope>
    <source>
        <strain evidence="8">NRRL 3115</strain>
    </source>
</reference>
<evidence type="ECO:0000313" key="8">
    <source>
        <dbReference type="EMBL" id="KAJ2672284.1"/>
    </source>
</evidence>
<dbReference type="Proteomes" id="UP001151518">
    <property type="component" value="Unassembled WGS sequence"/>
</dbReference>
<evidence type="ECO:0000256" key="3">
    <source>
        <dbReference type="ARBA" id="ARBA00023163"/>
    </source>
</evidence>
<name>A0A9W8G2R9_9FUNG</name>
<dbReference type="EMBL" id="JANBTW010000085">
    <property type="protein sequence ID" value="KAJ2672284.1"/>
    <property type="molecule type" value="Genomic_DNA"/>
</dbReference>
<dbReference type="InterPro" id="IPR051575">
    <property type="entry name" value="Myb-like_DNA-bd"/>
</dbReference>
<dbReference type="PANTHER" id="PTHR46621">
    <property type="entry name" value="SNRNA-ACTIVATING PROTEIN COMPLEX SUBUNIT 4"/>
    <property type="match status" value="1"/>
</dbReference>
<gene>
    <name evidence="8" type="primary">MYBL2</name>
    <name evidence="8" type="ORF">GGI25_005166</name>
</gene>
<sequence length="437" mass="51308">MVFARVRIISTAFAFCRIPALQRLYTQPAHPHNDIFLIATKKQTTVPSKLGKSKIQVDLVGNETWSTDEFKSLLRLTLRYREANRRISWQNLMHYVLGYTKETCNNQYRLILAQYQNCVSGCEIPDNYKNIVIELKELLKECSVLDEIYRTVTAKWTLEDDQRLLMLLNRGKAWSQIASEMGKFTERQCITRKYRLIDRKKKLDQQLLSGLELHQPLVMGTLPDGTTVALGEIEFIHRKVKKETPIFTKSWTQADDDKLYDLVTQQRRFDYEYLKSYFPEIGYNQMIMALQRISIQRDRGSDMWTKEEEEVLDNLIRKHGKKWTKIAREMPTERTAKQCYDHCRWRSKGTQLKSTIWSEKETILLEVLVELFMQNKLLPLSEQRTRASESTERTLIKLLAPGNSAPIDELQQADPMYEEHSDPNYTVSVHDILVSRL</sequence>
<keyword evidence="1" id="KW-0805">Transcription regulation</keyword>
<evidence type="ECO:0000313" key="9">
    <source>
        <dbReference type="Proteomes" id="UP001151518"/>
    </source>
</evidence>
<dbReference type="InterPro" id="IPR017930">
    <property type="entry name" value="Myb_dom"/>
</dbReference>
<feature type="domain" description="Myb-like" evidence="5">
    <location>
        <begin position="155"/>
        <end position="197"/>
    </location>
</feature>
<evidence type="ECO:0000259" key="6">
    <source>
        <dbReference type="PROSITE" id="PS51293"/>
    </source>
</evidence>
<dbReference type="SUPFAM" id="SSF46689">
    <property type="entry name" value="Homeodomain-like"/>
    <property type="match status" value="2"/>
</dbReference>
<dbReference type="PROSITE" id="PS50090">
    <property type="entry name" value="MYB_LIKE"/>
    <property type="match status" value="2"/>
</dbReference>
<dbReference type="Gene3D" id="1.10.10.60">
    <property type="entry name" value="Homeodomain-like"/>
    <property type="match status" value="2"/>
</dbReference>
<dbReference type="Pfam" id="PF13921">
    <property type="entry name" value="Myb_DNA-bind_6"/>
    <property type="match status" value="1"/>
</dbReference>
<dbReference type="GO" id="GO:0000978">
    <property type="term" value="F:RNA polymerase II cis-regulatory region sequence-specific DNA binding"/>
    <property type="evidence" value="ECO:0007669"/>
    <property type="project" value="TreeGrafter"/>
</dbReference>
<keyword evidence="2" id="KW-0238">DNA-binding</keyword>
<evidence type="ECO:0000259" key="7">
    <source>
        <dbReference type="PROSITE" id="PS51294"/>
    </source>
</evidence>
<evidence type="ECO:0000256" key="4">
    <source>
        <dbReference type="ARBA" id="ARBA00023242"/>
    </source>
</evidence>
<feature type="domain" description="Myb-like" evidence="5">
    <location>
        <begin position="296"/>
        <end position="342"/>
    </location>
</feature>
<dbReference type="GO" id="GO:0001006">
    <property type="term" value="F:RNA polymerase III type 3 promoter sequence-specific DNA binding"/>
    <property type="evidence" value="ECO:0007669"/>
    <property type="project" value="TreeGrafter"/>
</dbReference>
<dbReference type="InterPro" id="IPR017884">
    <property type="entry name" value="SANT_dom"/>
</dbReference>
<evidence type="ECO:0000259" key="5">
    <source>
        <dbReference type="PROSITE" id="PS50090"/>
    </source>
</evidence>
<dbReference type="PROSITE" id="PS51294">
    <property type="entry name" value="HTH_MYB"/>
    <property type="match status" value="1"/>
</dbReference>
<feature type="domain" description="HTH myb-type" evidence="7">
    <location>
        <begin position="304"/>
        <end position="350"/>
    </location>
</feature>
<comment type="caution">
    <text evidence="8">The sequence shown here is derived from an EMBL/GenBank/DDBJ whole genome shotgun (WGS) entry which is preliminary data.</text>
</comment>
<dbReference type="Pfam" id="PF00249">
    <property type="entry name" value="Myb_DNA-binding"/>
    <property type="match status" value="1"/>
</dbReference>
<organism evidence="8 9">
    <name type="scientific">Coemansia spiralis</name>
    <dbReference type="NCBI Taxonomy" id="417178"/>
    <lineage>
        <taxon>Eukaryota</taxon>
        <taxon>Fungi</taxon>
        <taxon>Fungi incertae sedis</taxon>
        <taxon>Zoopagomycota</taxon>
        <taxon>Kickxellomycotina</taxon>
        <taxon>Kickxellomycetes</taxon>
        <taxon>Kickxellales</taxon>
        <taxon>Kickxellaceae</taxon>
        <taxon>Coemansia</taxon>
    </lineage>
</organism>
<dbReference type="GO" id="GO:0042796">
    <property type="term" value="P:snRNA transcription by RNA polymerase III"/>
    <property type="evidence" value="ECO:0007669"/>
    <property type="project" value="TreeGrafter"/>
</dbReference>
<dbReference type="AlphaFoldDB" id="A0A9W8G2R9"/>
<keyword evidence="3" id="KW-0804">Transcription</keyword>
<accession>A0A9W8G2R9</accession>
<dbReference type="InterPro" id="IPR001005">
    <property type="entry name" value="SANT/Myb"/>
</dbReference>
<dbReference type="GO" id="GO:0042795">
    <property type="term" value="P:snRNA transcription by RNA polymerase II"/>
    <property type="evidence" value="ECO:0007669"/>
    <property type="project" value="TreeGrafter"/>
</dbReference>
<dbReference type="PROSITE" id="PS51293">
    <property type="entry name" value="SANT"/>
    <property type="match status" value="1"/>
</dbReference>
<dbReference type="PANTHER" id="PTHR46621:SF1">
    <property type="entry name" value="SNRNA-ACTIVATING PROTEIN COMPLEX SUBUNIT 4"/>
    <property type="match status" value="1"/>
</dbReference>
<dbReference type="SMART" id="SM00717">
    <property type="entry name" value="SANT"/>
    <property type="match status" value="3"/>
</dbReference>
<dbReference type="GO" id="GO:0019185">
    <property type="term" value="C:snRNA-activating protein complex"/>
    <property type="evidence" value="ECO:0007669"/>
    <property type="project" value="TreeGrafter"/>
</dbReference>
<protein>
    <submittedName>
        <fullName evidence="8">Myb- protein B</fullName>
    </submittedName>
</protein>
<feature type="domain" description="SANT" evidence="6">
    <location>
        <begin position="299"/>
        <end position="342"/>
    </location>
</feature>
<dbReference type="OrthoDB" id="2143914at2759"/>